<name>A0A0V7ZUI3_9CYAN</name>
<dbReference type="EMBL" id="LMTZ01000083">
    <property type="protein sequence ID" value="KST68007.1"/>
    <property type="molecule type" value="Genomic_DNA"/>
</dbReference>
<dbReference type="OrthoDB" id="512253at2"/>
<dbReference type="PANTHER" id="PTHR43133">
    <property type="entry name" value="RNA POLYMERASE ECF-TYPE SIGMA FACTO"/>
    <property type="match status" value="1"/>
</dbReference>
<evidence type="ECO:0000256" key="5">
    <source>
        <dbReference type="ARBA" id="ARBA00023163"/>
    </source>
</evidence>
<dbReference type="GO" id="GO:0003677">
    <property type="term" value="F:DNA binding"/>
    <property type="evidence" value="ECO:0007669"/>
    <property type="project" value="UniProtKB-KW"/>
</dbReference>
<sequence length="223" mass="25383">MKRQLRQSVEPSYDPELLQKQQLLCQTVQEESQFIQNTIQLYVSRVIKEFGYKLGKSCDRNSIETIAKEVLHETVETALKKADKFDPSRSARPWLLGIAAKKIQRWKRQQTQHNKRITPIAELPQVRKIRQQNSGSIPEEEILGILYHSSNSSDPEMLEYLLSLVNDSYRKVLKLAFVEGLDGESLAAALGTTVGAAYTKKHRAIAQLRQAYAQSNNSLEEGK</sequence>
<dbReference type="Pfam" id="PF04542">
    <property type="entry name" value="Sigma70_r2"/>
    <property type="match status" value="1"/>
</dbReference>
<dbReference type="Pfam" id="PF08281">
    <property type="entry name" value="Sigma70_r4_2"/>
    <property type="match status" value="1"/>
</dbReference>
<dbReference type="RefSeq" id="WP_027843495.1">
    <property type="nucleotide sequence ID" value="NZ_LMTZ01000066.1"/>
</dbReference>
<evidence type="ECO:0000256" key="3">
    <source>
        <dbReference type="ARBA" id="ARBA00023082"/>
    </source>
</evidence>
<evidence type="ECO:0000313" key="10">
    <source>
        <dbReference type="Proteomes" id="UP000053372"/>
    </source>
</evidence>
<evidence type="ECO:0000256" key="1">
    <source>
        <dbReference type="ARBA" id="ARBA00010641"/>
    </source>
</evidence>
<feature type="domain" description="RNA polymerase sigma-70 region 2" evidence="6">
    <location>
        <begin position="66"/>
        <end position="111"/>
    </location>
</feature>
<dbReference type="SUPFAM" id="SSF88659">
    <property type="entry name" value="Sigma3 and sigma4 domains of RNA polymerase sigma factors"/>
    <property type="match status" value="1"/>
</dbReference>
<comment type="similarity">
    <text evidence="1">Belongs to the sigma-70 factor family. ECF subfamily.</text>
</comment>
<reference evidence="8 10" key="1">
    <citation type="journal article" date="2015" name="Genome Announc.">
        <title>Draft Genome of the Euendolithic (true boring) Cyanobacterium Mastigocoleus testarum strain BC008.</title>
        <authorList>
            <person name="Guida B.S."/>
            <person name="Garcia-Pichel F."/>
        </authorList>
    </citation>
    <scope>NUCLEOTIDE SEQUENCE [LARGE SCALE GENOMIC DNA]</scope>
    <source>
        <strain evidence="8 10">BC008</strain>
    </source>
</reference>
<dbReference type="InterPro" id="IPR013325">
    <property type="entry name" value="RNA_pol_sigma_r2"/>
</dbReference>
<protein>
    <submittedName>
        <fullName evidence="8">Uncharacterized protein</fullName>
    </submittedName>
</protein>
<keyword evidence="5" id="KW-0804">Transcription</keyword>
<evidence type="ECO:0000259" key="7">
    <source>
        <dbReference type="Pfam" id="PF08281"/>
    </source>
</evidence>
<keyword evidence="2" id="KW-0805">Transcription regulation</keyword>
<dbReference type="InterPro" id="IPR007627">
    <property type="entry name" value="RNA_pol_sigma70_r2"/>
</dbReference>
<evidence type="ECO:0000259" key="6">
    <source>
        <dbReference type="Pfam" id="PF04542"/>
    </source>
</evidence>
<dbReference type="InterPro" id="IPR039425">
    <property type="entry name" value="RNA_pol_sigma-70-like"/>
</dbReference>
<dbReference type="Gene3D" id="1.10.1740.10">
    <property type="match status" value="1"/>
</dbReference>
<dbReference type="PANTHER" id="PTHR43133:SF8">
    <property type="entry name" value="RNA POLYMERASE SIGMA FACTOR HI_1459-RELATED"/>
    <property type="match status" value="1"/>
</dbReference>
<dbReference type="NCBIfam" id="TIGR02937">
    <property type="entry name" value="sigma70-ECF"/>
    <property type="match status" value="1"/>
</dbReference>
<dbReference type="GO" id="GO:0016987">
    <property type="term" value="F:sigma factor activity"/>
    <property type="evidence" value="ECO:0007669"/>
    <property type="project" value="UniProtKB-KW"/>
</dbReference>
<evidence type="ECO:0000256" key="2">
    <source>
        <dbReference type="ARBA" id="ARBA00023015"/>
    </source>
</evidence>
<gene>
    <name evidence="8" type="ORF">BC008_31995</name>
    <name evidence="9" type="ORF">BC008_33130</name>
</gene>
<dbReference type="EMBL" id="LMTZ01000066">
    <property type="protein sequence ID" value="KST68368.1"/>
    <property type="molecule type" value="Genomic_DNA"/>
</dbReference>
<dbReference type="InterPro" id="IPR013324">
    <property type="entry name" value="RNA_pol_sigma_r3/r4-like"/>
</dbReference>
<keyword evidence="3" id="KW-0731">Sigma factor</keyword>
<keyword evidence="10" id="KW-1185">Reference proteome</keyword>
<organism evidence="8 10">
    <name type="scientific">Mastigocoleus testarum BC008</name>
    <dbReference type="NCBI Taxonomy" id="371196"/>
    <lineage>
        <taxon>Bacteria</taxon>
        <taxon>Bacillati</taxon>
        <taxon>Cyanobacteriota</taxon>
        <taxon>Cyanophyceae</taxon>
        <taxon>Nostocales</taxon>
        <taxon>Hapalosiphonaceae</taxon>
        <taxon>Mastigocoleus</taxon>
    </lineage>
</organism>
<dbReference type="InterPro" id="IPR013249">
    <property type="entry name" value="RNA_pol_sigma70_r4_t2"/>
</dbReference>
<dbReference type="InterPro" id="IPR014284">
    <property type="entry name" value="RNA_pol_sigma-70_dom"/>
</dbReference>
<proteinExistence type="inferred from homology"/>
<feature type="domain" description="RNA polymerase sigma factor 70 region 4 type 2" evidence="7">
    <location>
        <begin position="158"/>
        <end position="208"/>
    </location>
</feature>
<dbReference type="AlphaFoldDB" id="A0A0V7ZUI3"/>
<dbReference type="SUPFAM" id="SSF88946">
    <property type="entry name" value="Sigma2 domain of RNA polymerase sigma factors"/>
    <property type="match status" value="1"/>
</dbReference>
<evidence type="ECO:0000313" key="8">
    <source>
        <dbReference type="EMBL" id="KST68007.1"/>
    </source>
</evidence>
<accession>A0A0V7ZUI3</accession>
<dbReference type="InterPro" id="IPR036388">
    <property type="entry name" value="WH-like_DNA-bd_sf"/>
</dbReference>
<evidence type="ECO:0000313" key="9">
    <source>
        <dbReference type="EMBL" id="KST68368.1"/>
    </source>
</evidence>
<dbReference type="GO" id="GO:0006352">
    <property type="term" value="P:DNA-templated transcription initiation"/>
    <property type="evidence" value="ECO:0007669"/>
    <property type="project" value="InterPro"/>
</dbReference>
<evidence type="ECO:0000256" key="4">
    <source>
        <dbReference type="ARBA" id="ARBA00023125"/>
    </source>
</evidence>
<keyword evidence="4" id="KW-0238">DNA-binding</keyword>
<dbReference type="Gene3D" id="1.10.10.10">
    <property type="entry name" value="Winged helix-like DNA-binding domain superfamily/Winged helix DNA-binding domain"/>
    <property type="match status" value="1"/>
</dbReference>
<comment type="caution">
    <text evidence="8">The sequence shown here is derived from an EMBL/GenBank/DDBJ whole genome shotgun (WGS) entry which is preliminary data.</text>
</comment>
<dbReference type="Proteomes" id="UP000053372">
    <property type="component" value="Unassembled WGS sequence"/>
</dbReference>